<feature type="transmembrane region" description="Helical" evidence="1">
    <location>
        <begin position="60"/>
        <end position="80"/>
    </location>
</feature>
<organism evidence="2 4">
    <name type="scientific">Halorubrum ejinorense</name>
    <dbReference type="NCBI Taxonomy" id="425309"/>
    <lineage>
        <taxon>Archaea</taxon>
        <taxon>Methanobacteriati</taxon>
        <taxon>Methanobacteriota</taxon>
        <taxon>Stenosarchaea group</taxon>
        <taxon>Halobacteria</taxon>
        <taxon>Halobacteriales</taxon>
        <taxon>Haloferacaceae</taxon>
        <taxon>Halorubrum</taxon>
    </lineage>
</organism>
<reference evidence="3 5" key="3">
    <citation type="submission" date="2024-06" db="EMBL/GenBank/DDBJ databases">
        <title>Halorubrum miltondacostae sp. nov., a potential PHA producer isolated from an inland solar saltern in Rio Maior, Portugal.</title>
        <authorList>
            <person name="Albuquerque L."/>
            <person name="Viver T."/>
            <person name="Barroso C."/>
            <person name="Claudino R."/>
            <person name="Galvan M."/>
            <person name="Simoes G."/>
            <person name="Lobo Da Cunha A."/>
            <person name="Egas C."/>
        </authorList>
    </citation>
    <scope>NUCLEOTIDE SEQUENCE [LARGE SCALE GENOMIC DNA]</scope>
    <source>
        <strain evidence="3 5">DSM 18646</strain>
    </source>
</reference>
<evidence type="ECO:0000313" key="2">
    <source>
        <dbReference type="EMBL" id="GAA0545757.1"/>
    </source>
</evidence>
<accession>A0AAV3SU74</accession>
<feature type="transmembrane region" description="Helical" evidence="1">
    <location>
        <begin position="140"/>
        <end position="159"/>
    </location>
</feature>
<reference evidence="2" key="1">
    <citation type="journal article" date="2014" name="Int. J. Syst. Evol. Microbiol.">
        <title>Complete genome sequence of Corynebacterium casei LMG S-19264T (=DSM 44701T), isolated from a smear-ripened cheese.</title>
        <authorList>
            <consortium name="US DOE Joint Genome Institute (JGI-PGF)"/>
            <person name="Walter F."/>
            <person name="Albersmeier A."/>
            <person name="Kalinowski J."/>
            <person name="Ruckert C."/>
        </authorList>
    </citation>
    <scope>NUCLEOTIDE SEQUENCE</scope>
    <source>
        <strain evidence="2">JCM 14265</strain>
    </source>
</reference>
<keyword evidence="5" id="KW-1185">Reference proteome</keyword>
<comment type="caution">
    <text evidence="2">The sequence shown here is derived from an EMBL/GenBank/DDBJ whole genome shotgun (WGS) entry which is preliminary data.</text>
</comment>
<dbReference type="EMBL" id="BAAADQ010000012">
    <property type="protein sequence ID" value="GAA0545757.1"/>
    <property type="molecule type" value="Genomic_DNA"/>
</dbReference>
<dbReference type="Proteomes" id="UP001567571">
    <property type="component" value="Unassembled WGS sequence"/>
</dbReference>
<keyword evidence="1" id="KW-0812">Transmembrane</keyword>
<dbReference type="EMBL" id="JBEDNW010000011">
    <property type="protein sequence ID" value="MEZ3168851.1"/>
    <property type="molecule type" value="Genomic_DNA"/>
</dbReference>
<feature type="transmembrane region" description="Helical" evidence="1">
    <location>
        <begin position="87"/>
        <end position="107"/>
    </location>
</feature>
<dbReference type="AlphaFoldDB" id="A0AAV3SU74"/>
<evidence type="ECO:0000313" key="4">
    <source>
        <dbReference type="Proteomes" id="UP001501425"/>
    </source>
</evidence>
<keyword evidence="1" id="KW-0472">Membrane</keyword>
<keyword evidence="1" id="KW-1133">Transmembrane helix</keyword>
<keyword evidence="3" id="KW-0378">Hydrolase</keyword>
<dbReference type="InterPro" id="IPR007404">
    <property type="entry name" value="YdjM-like"/>
</dbReference>
<dbReference type="RefSeq" id="WP_343778866.1">
    <property type="nucleotide sequence ID" value="NZ_BAAADQ010000012.1"/>
</dbReference>
<sequence length="170" mass="18512">MRPIEHLIVALLCVGCYVALVARRFPSLELAAVAFVGSQFPDIIDKPLALELGVLPTGRVGMHSLPVAVPIWTLAVLYGWKTDRFRAGIAFAIAYASHLVADNYAALSAGQIPSDLFWPLTPPVPRPAIPYWAGPRSINIHLFTLFSVGFLVVTGYYILVDVFRHAQAGT</sequence>
<protein>
    <submittedName>
        <fullName evidence="3">Metal-dependent hydrolase</fullName>
    </submittedName>
</protein>
<dbReference type="GO" id="GO:0016787">
    <property type="term" value="F:hydrolase activity"/>
    <property type="evidence" value="ECO:0007669"/>
    <property type="project" value="UniProtKB-KW"/>
</dbReference>
<evidence type="ECO:0000256" key="1">
    <source>
        <dbReference type="SAM" id="Phobius"/>
    </source>
</evidence>
<dbReference type="Pfam" id="PF04307">
    <property type="entry name" value="YdjM"/>
    <property type="match status" value="1"/>
</dbReference>
<dbReference type="Proteomes" id="UP001501425">
    <property type="component" value="Unassembled WGS sequence"/>
</dbReference>
<name>A0AAV3SU74_9EURY</name>
<evidence type="ECO:0000313" key="3">
    <source>
        <dbReference type="EMBL" id="MEZ3168851.1"/>
    </source>
</evidence>
<reference evidence="2" key="2">
    <citation type="submission" date="2023-12" db="EMBL/GenBank/DDBJ databases">
        <authorList>
            <person name="Sun Q."/>
            <person name="Inoue M."/>
        </authorList>
    </citation>
    <scope>NUCLEOTIDE SEQUENCE</scope>
    <source>
        <strain evidence="2">JCM 14265</strain>
    </source>
</reference>
<gene>
    <name evidence="3" type="ORF">ABNG02_16180</name>
    <name evidence="2" type="ORF">GCM10008994_20830</name>
</gene>
<proteinExistence type="predicted"/>
<evidence type="ECO:0000313" key="5">
    <source>
        <dbReference type="Proteomes" id="UP001567571"/>
    </source>
</evidence>